<dbReference type="SUPFAM" id="SSF53098">
    <property type="entry name" value="Ribonuclease H-like"/>
    <property type="match status" value="1"/>
</dbReference>
<dbReference type="SUPFAM" id="SSF56672">
    <property type="entry name" value="DNA/RNA polymerases"/>
    <property type="match status" value="1"/>
</dbReference>
<dbReference type="PROSITE" id="PS50158">
    <property type="entry name" value="ZF_CCHC"/>
    <property type="match status" value="1"/>
</dbReference>
<dbReference type="Pfam" id="PF05585">
    <property type="entry name" value="DUF1758"/>
    <property type="match status" value="1"/>
</dbReference>
<feature type="domain" description="Integrase catalytic" evidence="4">
    <location>
        <begin position="1457"/>
        <end position="1630"/>
    </location>
</feature>
<evidence type="ECO:0008006" key="6">
    <source>
        <dbReference type="Google" id="ProtNLM"/>
    </source>
</evidence>
<keyword evidence="1" id="KW-0479">Metal-binding</keyword>
<name>A0A146LXE2_LYGHE</name>
<feature type="domain" description="CCHC-type" evidence="3">
    <location>
        <begin position="444"/>
        <end position="460"/>
    </location>
</feature>
<dbReference type="Pfam" id="PF03564">
    <property type="entry name" value="DUF1759"/>
    <property type="match status" value="1"/>
</dbReference>
<organism evidence="5">
    <name type="scientific">Lygus hesperus</name>
    <name type="common">Western plant bug</name>
    <dbReference type="NCBI Taxonomy" id="30085"/>
    <lineage>
        <taxon>Eukaryota</taxon>
        <taxon>Metazoa</taxon>
        <taxon>Ecdysozoa</taxon>
        <taxon>Arthropoda</taxon>
        <taxon>Hexapoda</taxon>
        <taxon>Insecta</taxon>
        <taxon>Pterygota</taxon>
        <taxon>Neoptera</taxon>
        <taxon>Paraneoptera</taxon>
        <taxon>Hemiptera</taxon>
        <taxon>Heteroptera</taxon>
        <taxon>Panheteroptera</taxon>
        <taxon>Cimicomorpha</taxon>
        <taxon>Miridae</taxon>
        <taxon>Mirini</taxon>
        <taxon>Lygus</taxon>
    </lineage>
</organism>
<dbReference type="InterPro" id="IPR041588">
    <property type="entry name" value="Integrase_H2C2"/>
</dbReference>
<dbReference type="GO" id="GO:0042575">
    <property type="term" value="C:DNA polymerase complex"/>
    <property type="evidence" value="ECO:0007669"/>
    <property type="project" value="UniProtKB-ARBA"/>
</dbReference>
<dbReference type="GO" id="GO:0071897">
    <property type="term" value="P:DNA biosynthetic process"/>
    <property type="evidence" value="ECO:0007669"/>
    <property type="project" value="UniProtKB-ARBA"/>
</dbReference>
<reference evidence="5" key="1">
    <citation type="journal article" date="2016" name="Gigascience">
        <title>De novo construction of an expanded transcriptome assembly for the western tarnished plant bug, Lygus hesperus.</title>
        <authorList>
            <person name="Tassone E.E."/>
            <person name="Geib S.M."/>
            <person name="Hall B."/>
            <person name="Fabrick J.A."/>
            <person name="Brent C.S."/>
            <person name="Hull J.J."/>
        </authorList>
    </citation>
    <scope>NUCLEOTIDE SEQUENCE</scope>
</reference>
<feature type="region of interest" description="Disordered" evidence="2">
    <location>
        <begin position="373"/>
        <end position="407"/>
    </location>
</feature>
<dbReference type="CDD" id="cd00303">
    <property type="entry name" value="retropepsin_like"/>
    <property type="match status" value="1"/>
</dbReference>
<feature type="compositionally biased region" description="Polar residues" evidence="2">
    <location>
        <begin position="1757"/>
        <end position="1777"/>
    </location>
</feature>
<dbReference type="PANTHER" id="PTHR47331">
    <property type="entry name" value="PHD-TYPE DOMAIN-CONTAINING PROTEIN"/>
    <property type="match status" value="1"/>
</dbReference>
<dbReference type="GO" id="GO:0015074">
    <property type="term" value="P:DNA integration"/>
    <property type="evidence" value="ECO:0007669"/>
    <property type="project" value="InterPro"/>
</dbReference>
<dbReference type="Gene3D" id="3.10.10.10">
    <property type="entry name" value="HIV Type 1 Reverse Transcriptase, subunit A, domain 1"/>
    <property type="match status" value="1"/>
</dbReference>
<dbReference type="PROSITE" id="PS50994">
    <property type="entry name" value="INTEGRASE"/>
    <property type="match status" value="1"/>
</dbReference>
<dbReference type="Gene3D" id="1.10.340.70">
    <property type="match status" value="1"/>
</dbReference>
<dbReference type="Gene3D" id="3.30.420.10">
    <property type="entry name" value="Ribonuclease H-like superfamily/Ribonuclease H"/>
    <property type="match status" value="1"/>
</dbReference>
<dbReference type="InterPro" id="IPR043502">
    <property type="entry name" value="DNA/RNA_pol_sf"/>
</dbReference>
<dbReference type="Gene3D" id="2.40.70.10">
    <property type="entry name" value="Acid Proteases"/>
    <property type="match status" value="1"/>
</dbReference>
<dbReference type="InterPro" id="IPR001878">
    <property type="entry name" value="Znf_CCHC"/>
</dbReference>
<evidence type="ECO:0000313" key="5">
    <source>
        <dbReference type="EMBL" id="JAQ11317.1"/>
    </source>
</evidence>
<dbReference type="Pfam" id="PF05380">
    <property type="entry name" value="Peptidase_A17"/>
    <property type="match status" value="1"/>
</dbReference>
<dbReference type="PANTHER" id="PTHR47331:SF5">
    <property type="entry name" value="RIBONUCLEASE H"/>
    <property type="match status" value="1"/>
</dbReference>
<feature type="region of interest" description="Disordered" evidence="2">
    <location>
        <begin position="1757"/>
        <end position="1826"/>
    </location>
</feature>
<evidence type="ECO:0000259" key="4">
    <source>
        <dbReference type="PROSITE" id="PS50994"/>
    </source>
</evidence>
<feature type="compositionally biased region" description="Polar residues" evidence="2">
    <location>
        <begin position="394"/>
        <end position="403"/>
    </location>
</feature>
<dbReference type="InterPro" id="IPR040676">
    <property type="entry name" value="DUF5641"/>
</dbReference>
<gene>
    <name evidence="5" type="ORF">g.83821</name>
</gene>
<feature type="region of interest" description="Disordered" evidence="2">
    <location>
        <begin position="325"/>
        <end position="345"/>
    </location>
</feature>
<dbReference type="InterPro" id="IPR005312">
    <property type="entry name" value="DUF1759"/>
</dbReference>
<sequence>MASYMKRRLEMMGEKLLEEMSVCQGLVPKLQKGQLLSAVEKTSIEKLRASTTRLKDEIRHYAVQHKDPSSEEMDSAIGNFTAWQIHAEDLLLELGVGRCLDSGEGNGPIVGTSSTPNAVTTMQTTSRLPKLELPIFNGNVLEWHEYWSQFEASIDGRTDLRDVDKLTYLQRTVEGKAKELIAGLATTNETYKIAVDALMDEYGEEGILIDAHYLALFGIQAADSGKGDNKRVLTDIDRHLRVLNAMGENTGHNNALRAMIINKFSTDVRRNLRMKLTPTKASVQQIIDALKIIIKALDNDQMESFKSTDANATKTKNTTFTTEMLYSHNDKYGPPPQSSRKRDPKFKDRLAIKKSKTDFGDTQSQLTHRLRFNQGKSQSKLPSSREQLKDSNRMSKNNRTSVKVESPGKKDRDLTCIFCRGEHIHENCYRFKTLEERKTQLKGRCFRCLREGHSAKECQDTSITCVHCGKQAHHNRCLCPKICAKGGTVALFSHLDVDTLLQTAVVSIQDCKGDMVSARLLFDSGSQRSYVHSTLQKKLNLPTLETTCLTVFTFGSTNPKSIQAELVSLPIMIKGRVLEVLAYVVPSTTGKIPSNRDLKVKLRDEFHSLDWAEDREMDSNADVIIGNDYYYKFVLPNITEIAENLYIVKTVLGWIPSGSFKNIGSAEYQLSVLTYVERGCICGTEDVFIRPDPAITRDDNIKMLWELETIGVTDSPKVVQDEQIIEYFNKTTTYINNRYYVKWPWVEFPPHLSKNFGLAMGRLQSLLKRLDHQQRRQYNDVLEEQLDKGIIEIVCDPESPASHPIHYLPHHCVIQEQKSTKLRIVYDASAKIKGQCSLNELLYKGPLMLEDLCTLLLKFRINNIGIVADVEKAFLQVGLQEEDRDVTRFLWVKNVDGMPCDGNLIHLRFCRVPFGIISSPFLLAATIRHHLLCKETKYARQLADCLYVDNLVTGVDNQNHARDLYHTAKRSLDELSMNLRGWNSNDKNFLATLPQSQRDMNKVVSVLGLKWDTVADSLQLAFTESKLERPVTTKRQALRIIASVFDPCGFVSPLTLPTRVFLQNLWKKGLNWDTKLSPDQQSAWNKCVCYLEQIPRFMTPRRYTLAGPFVQPYDLHCFTDASQDAYVAVLYVRAQLADHYEGSFVISKSRVTPLQRKEGLTIPKLELLAVIIGTRLITYVRKALDLSSTTTYLWTDSQAVLGWLQTDRLLPPWVSRRVGEIHKTPNVRFRYVPSALNPADIATRPLEQNGIPDAWLAGPDFLRHPVHQWPTQYQCTPIDTTSDSNDTQLGPNCDVGDHVVTQMLLNTTDNSLDLVLPTHGVVLPLPTILTLQRQHFPDEVSRKMTNLTRSLGIVIDHDGVLRCKGRYQNAAVPFEQRCPILLPKESDVTSWIIKRVHTDNYHIGVSHTLSLLRHHYWVPQGRQVVSKVLKRCPECVKYGGGPFRLPNMPDLPRERINYSSPFTYTGLDYLGPLIVTERGMLKKRWVCLFTCMAVRAVHLEVIENLSAEEFILCLRRFVSTRGAPKMILSDNATQFKLTAAVLATPIVQRNGIEWRFITELSPWKGGLYERLVALVKHCLHRTLDKSLLNDSQMRTVMKEIEGTLNTRPLTTVGPDHEQVLTPSHFLRTCGPPELQPPEGESARFPTDIQQQVVAGWKHTNTLLREFQRMFVNQYLLGLRERHHPSLKQPRVLSPKEPCLGDIVQIKGDTHNRALWKVGKITALRASSDGEIRSAQVTLDNGTVLQRSLGHLYPLEMQISSSDGSDNTPTGAGSVTVETHTHSPDPPPDTHLDLRQIVPQPIHASPQNQDLETPSHSGRPRRTAAHQARHRIRQWTSNLFSLATLGSASSQ</sequence>
<dbReference type="EMBL" id="GDHC01007312">
    <property type="protein sequence ID" value="JAQ11317.1"/>
    <property type="molecule type" value="Transcribed_RNA"/>
</dbReference>
<keyword evidence="1" id="KW-0862">Zinc</keyword>
<dbReference type="InterPro" id="IPR043128">
    <property type="entry name" value="Rev_trsase/Diguanyl_cyclase"/>
</dbReference>
<feature type="compositionally biased region" description="Polar residues" evidence="2">
    <location>
        <begin position="374"/>
        <end position="385"/>
    </location>
</feature>
<dbReference type="InterPro" id="IPR036397">
    <property type="entry name" value="RNaseH_sf"/>
</dbReference>
<proteinExistence type="predicted"/>
<dbReference type="Pfam" id="PF17921">
    <property type="entry name" value="Integrase_H2C2"/>
    <property type="match status" value="1"/>
</dbReference>
<dbReference type="InterPro" id="IPR001584">
    <property type="entry name" value="Integrase_cat-core"/>
</dbReference>
<dbReference type="GO" id="GO:0008270">
    <property type="term" value="F:zinc ion binding"/>
    <property type="evidence" value="ECO:0007669"/>
    <property type="project" value="UniProtKB-KW"/>
</dbReference>
<feature type="compositionally biased region" description="Basic and acidic residues" evidence="2">
    <location>
        <begin position="1778"/>
        <end position="1793"/>
    </location>
</feature>
<dbReference type="InterPro" id="IPR008737">
    <property type="entry name" value="DUF1758"/>
</dbReference>
<keyword evidence="1" id="KW-0863">Zinc-finger</keyword>
<evidence type="ECO:0000256" key="2">
    <source>
        <dbReference type="SAM" id="MobiDB-lite"/>
    </source>
</evidence>
<dbReference type="InterPro" id="IPR008042">
    <property type="entry name" value="Retrotrans_Pao"/>
</dbReference>
<evidence type="ECO:0000259" key="3">
    <source>
        <dbReference type="PROSITE" id="PS50158"/>
    </source>
</evidence>
<evidence type="ECO:0000256" key="1">
    <source>
        <dbReference type="PROSITE-ProRule" id="PRU00047"/>
    </source>
</evidence>
<dbReference type="Pfam" id="PF18701">
    <property type="entry name" value="DUF5641"/>
    <property type="match status" value="1"/>
</dbReference>
<feature type="compositionally biased region" description="Polar residues" evidence="2">
    <location>
        <begin position="1804"/>
        <end position="1815"/>
    </location>
</feature>
<dbReference type="Gene3D" id="3.30.70.270">
    <property type="match status" value="1"/>
</dbReference>
<feature type="compositionally biased region" description="Basic residues" evidence="2">
    <location>
        <begin position="1817"/>
        <end position="1826"/>
    </location>
</feature>
<dbReference type="InterPro" id="IPR021109">
    <property type="entry name" value="Peptidase_aspartic_dom_sf"/>
</dbReference>
<protein>
    <recommendedName>
        <fullName evidence="6">Pro-Pol polyprotein</fullName>
    </recommendedName>
</protein>
<accession>A0A146LXE2</accession>
<dbReference type="InterPro" id="IPR012337">
    <property type="entry name" value="RNaseH-like_sf"/>
</dbReference>
<dbReference type="GO" id="GO:0003676">
    <property type="term" value="F:nucleic acid binding"/>
    <property type="evidence" value="ECO:0007669"/>
    <property type="project" value="InterPro"/>
</dbReference>